<comment type="caution">
    <text evidence="1">The sequence shown here is derived from an EMBL/GenBank/DDBJ whole genome shotgun (WGS) entry which is preliminary data.</text>
</comment>
<name>A0ABQ5EVL9_9ASTR</name>
<proteinExistence type="predicted"/>
<dbReference type="EMBL" id="BQNB010016727">
    <property type="protein sequence ID" value="GJT55078.1"/>
    <property type="molecule type" value="Genomic_DNA"/>
</dbReference>
<evidence type="ECO:0000313" key="1">
    <source>
        <dbReference type="EMBL" id="GJT55078.1"/>
    </source>
</evidence>
<protein>
    <submittedName>
        <fullName evidence="1">Uncharacterized protein</fullName>
    </submittedName>
</protein>
<dbReference type="Proteomes" id="UP001151760">
    <property type="component" value="Unassembled WGS sequence"/>
</dbReference>
<reference evidence="1" key="1">
    <citation type="journal article" date="2022" name="Int. J. Mol. Sci.">
        <title>Draft Genome of Tanacetum Coccineum: Genomic Comparison of Closely Related Tanacetum-Family Plants.</title>
        <authorList>
            <person name="Yamashiro T."/>
            <person name="Shiraishi A."/>
            <person name="Nakayama K."/>
            <person name="Satake H."/>
        </authorList>
    </citation>
    <scope>NUCLEOTIDE SEQUENCE</scope>
</reference>
<gene>
    <name evidence="1" type="ORF">Tco_0990132</name>
</gene>
<sequence>MLMRSDELYKFCDSTLTFVQRVLHDIASSLEMDYLPKRTWSKLEKKRPRITIKAIDQQLFKRRLMRNLEKFVGGKNTEITSDCSNGQYNFVILCPSPYQRMASTAVKPCQGDSSEFYLITGSIYIDQQGTMVIATIFDEITKPLSSILGDYHQPFHADNPDGRSYWINTSQDS</sequence>
<accession>A0ABQ5EVL9</accession>
<organism evidence="1 2">
    <name type="scientific">Tanacetum coccineum</name>
    <dbReference type="NCBI Taxonomy" id="301880"/>
    <lineage>
        <taxon>Eukaryota</taxon>
        <taxon>Viridiplantae</taxon>
        <taxon>Streptophyta</taxon>
        <taxon>Embryophyta</taxon>
        <taxon>Tracheophyta</taxon>
        <taxon>Spermatophyta</taxon>
        <taxon>Magnoliopsida</taxon>
        <taxon>eudicotyledons</taxon>
        <taxon>Gunneridae</taxon>
        <taxon>Pentapetalae</taxon>
        <taxon>asterids</taxon>
        <taxon>campanulids</taxon>
        <taxon>Asterales</taxon>
        <taxon>Asteraceae</taxon>
        <taxon>Asteroideae</taxon>
        <taxon>Anthemideae</taxon>
        <taxon>Anthemidinae</taxon>
        <taxon>Tanacetum</taxon>
    </lineage>
</organism>
<keyword evidence="2" id="KW-1185">Reference proteome</keyword>
<evidence type="ECO:0000313" key="2">
    <source>
        <dbReference type="Proteomes" id="UP001151760"/>
    </source>
</evidence>
<reference evidence="1" key="2">
    <citation type="submission" date="2022-01" db="EMBL/GenBank/DDBJ databases">
        <authorList>
            <person name="Yamashiro T."/>
            <person name="Shiraishi A."/>
            <person name="Satake H."/>
            <person name="Nakayama K."/>
        </authorList>
    </citation>
    <scope>NUCLEOTIDE SEQUENCE</scope>
</reference>